<dbReference type="Pfam" id="PF02984">
    <property type="entry name" value="Cyclin_C"/>
    <property type="match status" value="1"/>
</dbReference>
<dbReference type="InterPro" id="IPR006671">
    <property type="entry name" value="Cyclin_N"/>
</dbReference>
<evidence type="ECO:0000259" key="3">
    <source>
        <dbReference type="SMART" id="SM00385"/>
    </source>
</evidence>
<dbReference type="SUPFAM" id="SSF47954">
    <property type="entry name" value="Cyclin-like"/>
    <property type="match status" value="2"/>
</dbReference>
<feature type="domain" description="Cyclin-like" evidence="3">
    <location>
        <begin position="71"/>
        <end position="161"/>
    </location>
</feature>
<evidence type="ECO:0000259" key="4">
    <source>
        <dbReference type="SMART" id="SM01332"/>
    </source>
</evidence>
<organism evidence="5 6">
    <name type="scientific">Seminavis robusta</name>
    <dbReference type="NCBI Taxonomy" id="568900"/>
    <lineage>
        <taxon>Eukaryota</taxon>
        <taxon>Sar</taxon>
        <taxon>Stramenopiles</taxon>
        <taxon>Ochrophyta</taxon>
        <taxon>Bacillariophyta</taxon>
        <taxon>Bacillariophyceae</taxon>
        <taxon>Bacillariophycidae</taxon>
        <taxon>Naviculales</taxon>
        <taxon>Naviculaceae</taxon>
        <taxon>Seminavis</taxon>
    </lineage>
</organism>
<feature type="domain" description="Cyclin C-terminal" evidence="4">
    <location>
        <begin position="170"/>
        <end position="287"/>
    </location>
</feature>
<dbReference type="EMBL" id="CAICTM010000505">
    <property type="protein sequence ID" value="CAB9511839.1"/>
    <property type="molecule type" value="Genomic_DNA"/>
</dbReference>
<evidence type="ECO:0000256" key="1">
    <source>
        <dbReference type="ARBA" id="ARBA00023127"/>
    </source>
</evidence>
<dbReference type="Gene3D" id="1.10.472.10">
    <property type="entry name" value="Cyclin-like"/>
    <property type="match status" value="2"/>
</dbReference>
<keyword evidence="6" id="KW-1185">Reference proteome</keyword>
<gene>
    <name evidence="5" type="ORF">SEMRO_506_G156280.1</name>
</gene>
<dbReference type="AlphaFoldDB" id="A0A9N8E0L6"/>
<dbReference type="Proteomes" id="UP001153069">
    <property type="component" value="Unassembled WGS sequence"/>
</dbReference>
<accession>A0A9N8E0L6</accession>
<dbReference type="InterPro" id="IPR004367">
    <property type="entry name" value="Cyclin_C-dom"/>
</dbReference>
<dbReference type="InterPro" id="IPR036915">
    <property type="entry name" value="Cyclin-like_sf"/>
</dbReference>
<sequence>MSSSSSSNHNTVELQDRLDVLFRQETTFYLTSDYLGALIQKQQHKAVDDSRSSGSNNSKMLNQHWREVMCEWAYHVVDHFDFPRDIVSACMSFLDRYLAHHVERHPEGIPKHAFQLLAMTCLYIAVKLDQPRMLSLETMAHLSRGTFSKAQMQAMEMEILTNLNWHVHPPTPYTFLSYFIQLSKPNPAASKIYEMARYFVELSVLDYYFVGKQASTVAIAALMNAFEDHLSYEDLSVFVAPGQDELVRDCQARLRSLYNVPDQSVFDQGSGAPQQPIYGRTSSPTCVTQNIM</sequence>
<name>A0A9N8E0L6_9STRA</name>
<keyword evidence="1 2" id="KW-0195">Cyclin</keyword>
<protein>
    <submittedName>
        <fullName evidence="5">Diatom-specific cyclin</fullName>
    </submittedName>
</protein>
<dbReference type="PANTHER" id="PTHR10177">
    <property type="entry name" value="CYCLINS"/>
    <property type="match status" value="1"/>
</dbReference>
<dbReference type="OrthoDB" id="41162at2759"/>
<evidence type="ECO:0000256" key="2">
    <source>
        <dbReference type="RuleBase" id="RU000383"/>
    </source>
</evidence>
<dbReference type="SMART" id="SM01332">
    <property type="entry name" value="Cyclin_C"/>
    <property type="match status" value="1"/>
</dbReference>
<dbReference type="CDD" id="cd20537">
    <property type="entry name" value="CYCLIN_CCNO-like_rpt2"/>
    <property type="match status" value="1"/>
</dbReference>
<dbReference type="InterPro" id="IPR039361">
    <property type="entry name" value="Cyclin"/>
</dbReference>
<dbReference type="InterPro" id="IPR013763">
    <property type="entry name" value="Cyclin-like_dom"/>
</dbReference>
<dbReference type="Pfam" id="PF00134">
    <property type="entry name" value="Cyclin_N"/>
    <property type="match status" value="1"/>
</dbReference>
<evidence type="ECO:0000313" key="6">
    <source>
        <dbReference type="Proteomes" id="UP001153069"/>
    </source>
</evidence>
<reference evidence="5" key="1">
    <citation type="submission" date="2020-06" db="EMBL/GenBank/DDBJ databases">
        <authorList>
            <consortium name="Plant Systems Biology data submission"/>
        </authorList>
    </citation>
    <scope>NUCLEOTIDE SEQUENCE</scope>
    <source>
        <strain evidence="5">D6</strain>
    </source>
</reference>
<comment type="similarity">
    <text evidence="2">Belongs to the cyclin family.</text>
</comment>
<dbReference type="SMART" id="SM00385">
    <property type="entry name" value="CYCLIN"/>
    <property type="match status" value="1"/>
</dbReference>
<evidence type="ECO:0000313" key="5">
    <source>
        <dbReference type="EMBL" id="CAB9511839.1"/>
    </source>
</evidence>
<dbReference type="FunFam" id="1.10.472.10:FF:000093">
    <property type="entry name" value="Predicted protein"/>
    <property type="match status" value="1"/>
</dbReference>
<comment type="caution">
    <text evidence="5">The sequence shown here is derived from an EMBL/GenBank/DDBJ whole genome shotgun (WGS) entry which is preliminary data.</text>
</comment>
<proteinExistence type="inferred from homology"/>